<dbReference type="HOGENOM" id="CLU_147970_0_0_11"/>
<evidence type="ECO:0000313" key="2">
    <source>
        <dbReference type="EMBL" id="EFQ83185.1"/>
    </source>
</evidence>
<protein>
    <recommendedName>
        <fullName evidence="1">YlxR domain-containing protein</fullName>
    </recommendedName>
</protein>
<dbReference type="Pfam" id="PF04296">
    <property type="entry name" value="YlxR"/>
    <property type="match status" value="1"/>
</dbReference>
<dbReference type="PANTHER" id="PTHR34215:SF1">
    <property type="entry name" value="YLXR DOMAIN-CONTAINING PROTEIN"/>
    <property type="match status" value="1"/>
</dbReference>
<dbReference type="STRING" id="585531.HMPREF0063_12394"/>
<name>E2SD82_9ACTN</name>
<organism evidence="2 3">
    <name type="scientific">Aeromicrobium marinum DSM 15272</name>
    <dbReference type="NCBI Taxonomy" id="585531"/>
    <lineage>
        <taxon>Bacteria</taxon>
        <taxon>Bacillati</taxon>
        <taxon>Actinomycetota</taxon>
        <taxon>Actinomycetes</taxon>
        <taxon>Propionibacteriales</taxon>
        <taxon>Nocardioidaceae</taxon>
        <taxon>Aeromicrobium</taxon>
    </lineage>
</organism>
<dbReference type="InterPro" id="IPR007393">
    <property type="entry name" value="YlxR_dom"/>
</dbReference>
<dbReference type="RefSeq" id="WP_007077486.1">
    <property type="nucleotide sequence ID" value="NZ_CM001024.1"/>
</dbReference>
<comment type="caution">
    <text evidence="2">The sequence shown here is derived from an EMBL/GenBank/DDBJ whole genome shotgun (WGS) entry which is preliminary data.</text>
</comment>
<feature type="domain" description="YlxR" evidence="1">
    <location>
        <begin position="4"/>
        <end position="70"/>
    </location>
</feature>
<evidence type="ECO:0000313" key="3">
    <source>
        <dbReference type="Proteomes" id="UP000003111"/>
    </source>
</evidence>
<evidence type="ECO:0000259" key="1">
    <source>
        <dbReference type="Pfam" id="PF04296"/>
    </source>
</evidence>
<dbReference type="AlphaFoldDB" id="E2SD82"/>
<reference evidence="2" key="1">
    <citation type="submission" date="2010-08" db="EMBL/GenBank/DDBJ databases">
        <authorList>
            <person name="Muzny D."/>
            <person name="Qin X."/>
            <person name="Buhay C."/>
            <person name="Dugan-Rocha S."/>
            <person name="Ding Y."/>
            <person name="Chen G."/>
            <person name="Hawes A."/>
            <person name="Holder M."/>
            <person name="Jhangiani S."/>
            <person name="Johnson A."/>
            <person name="Khan Z."/>
            <person name="Li Z."/>
            <person name="Liu W."/>
            <person name="Liu X."/>
            <person name="Perez L."/>
            <person name="Shen H."/>
            <person name="Wang Q."/>
            <person name="Watt J."/>
            <person name="Xi L."/>
            <person name="Xin Y."/>
            <person name="Zhou J."/>
            <person name="Deng J."/>
            <person name="Jiang H."/>
            <person name="Liu Y."/>
            <person name="Qu J."/>
            <person name="Song X.-Z."/>
            <person name="Zhang L."/>
            <person name="Villasana D."/>
            <person name="Johnson A."/>
            <person name="Liu J."/>
            <person name="Liyanage D."/>
            <person name="Lorensuhewa L."/>
            <person name="Robinson T."/>
            <person name="Song A."/>
            <person name="Song B.-B."/>
            <person name="Dinh H."/>
            <person name="Thornton R."/>
            <person name="Coyle M."/>
            <person name="Francisco L."/>
            <person name="Jackson L."/>
            <person name="Javaid M."/>
            <person name="Korchina V."/>
            <person name="Kovar C."/>
            <person name="Mata R."/>
            <person name="Mathew T."/>
            <person name="Ngo R."/>
            <person name="Nguyen L."/>
            <person name="Nguyen N."/>
            <person name="Okwuonu G."/>
            <person name="Ongeri F."/>
            <person name="Pham C."/>
            <person name="Simmons D."/>
            <person name="Wilczek-Boney K."/>
            <person name="Hale W."/>
            <person name="Jakkamsetti A."/>
            <person name="Pham P."/>
            <person name="Ruth R."/>
            <person name="San Lucas F."/>
            <person name="Warren J."/>
            <person name="Zhang J."/>
            <person name="Zhao Z."/>
            <person name="Zhou C."/>
            <person name="Zhu D."/>
            <person name="Lee S."/>
            <person name="Bess C."/>
            <person name="Blankenburg K."/>
            <person name="Forbes L."/>
            <person name="Fu Q."/>
            <person name="Gubbala S."/>
            <person name="Hirani K."/>
            <person name="Jayaseelan J.C."/>
            <person name="Lara F."/>
            <person name="Munidasa M."/>
            <person name="Palculict T."/>
            <person name="Patil S."/>
            <person name="Pu L.-L."/>
            <person name="Saada N."/>
            <person name="Tang L."/>
            <person name="Weissenberger G."/>
            <person name="Zhu Y."/>
            <person name="Hemphill L."/>
            <person name="Shang Y."/>
            <person name="Youmans B."/>
            <person name="Ayvaz T."/>
            <person name="Ross M."/>
            <person name="Santibanez J."/>
            <person name="Aqrawi P."/>
            <person name="Gross S."/>
            <person name="Joshi V."/>
            <person name="Fowler G."/>
            <person name="Nazareth L."/>
            <person name="Reid J."/>
            <person name="Worley K."/>
            <person name="Petrosino J."/>
            <person name="Highlander S."/>
            <person name="Gibbs R."/>
        </authorList>
    </citation>
    <scope>NUCLEOTIDE SEQUENCE [LARGE SCALE GENOMIC DNA]</scope>
    <source>
        <strain evidence="2">DSM 15272</strain>
    </source>
</reference>
<accession>E2SD82</accession>
<dbReference type="Proteomes" id="UP000003111">
    <property type="component" value="Unassembled WGS sequence"/>
</dbReference>
<dbReference type="PANTHER" id="PTHR34215">
    <property type="entry name" value="BLL0784 PROTEIN"/>
    <property type="match status" value="1"/>
</dbReference>
<sequence length="102" mass="11007">MVVRTCVGCRQRAEATSLVRVVAEQGTQQWVAVPDPRRSLPGRGAHLHPEARCLDLAVRRKALGRALRVEGPLDLGRLTAWIAGQAGSTGSSTSQNSTNQHR</sequence>
<keyword evidence="3" id="KW-1185">Reference proteome</keyword>
<gene>
    <name evidence="2" type="ORF">HMPREF0063_12394</name>
</gene>
<dbReference type="eggNOG" id="COG2740">
    <property type="taxonomic scope" value="Bacteria"/>
</dbReference>
<proteinExistence type="predicted"/>
<dbReference type="EMBL" id="ACLF03000006">
    <property type="protein sequence ID" value="EFQ83185.1"/>
    <property type="molecule type" value="Genomic_DNA"/>
</dbReference>
<dbReference type="InterPro" id="IPR035931">
    <property type="entry name" value="YlxR-like_sf"/>
</dbReference>
<dbReference type="InterPro" id="IPR037465">
    <property type="entry name" value="YlxR"/>
</dbReference>
<dbReference type="SUPFAM" id="SSF64376">
    <property type="entry name" value="YlxR-like"/>
    <property type="match status" value="1"/>
</dbReference>
<dbReference type="Gene3D" id="3.30.1230.10">
    <property type="entry name" value="YlxR-like"/>
    <property type="match status" value="1"/>
</dbReference>